<dbReference type="Pfam" id="PF24889">
    <property type="entry name" value="CCTL2_WNK"/>
    <property type="match status" value="1"/>
</dbReference>
<feature type="domain" description="Serine/threonine-protein kinase WNK CCTL2" evidence="1">
    <location>
        <begin position="29"/>
        <end position="99"/>
    </location>
</feature>
<dbReference type="EMBL" id="FR909159">
    <property type="protein sequence ID" value="CDQ89054.1"/>
    <property type="molecule type" value="Genomic_DNA"/>
</dbReference>
<dbReference type="Gene3D" id="3.10.20.90">
    <property type="entry name" value="Phosphatidylinositol 3-kinase Catalytic Subunit, Chain A, domain 1"/>
    <property type="match status" value="1"/>
</dbReference>
<proteinExistence type="predicted"/>
<dbReference type="InterPro" id="IPR056865">
    <property type="entry name" value="CCTL2_WNK"/>
</dbReference>
<accession>A0A060YHX7</accession>
<reference evidence="2" key="1">
    <citation type="journal article" date="2014" name="Nat. Commun.">
        <title>The rainbow trout genome provides novel insights into evolution after whole-genome duplication in vertebrates.</title>
        <authorList>
            <person name="Berthelot C."/>
            <person name="Brunet F."/>
            <person name="Chalopin D."/>
            <person name="Juanchich A."/>
            <person name="Bernard M."/>
            <person name="Noel B."/>
            <person name="Bento P."/>
            <person name="Da Silva C."/>
            <person name="Labadie K."/>
            <person name="Alberti A."/>
            <person name="Aury J.M."/>
            <person name="Louis A."/>
            <person name="Dehais P."/>
            <person name="Bardou P."/>
            <person name="Montfort J."/>
            <person name="Klopp C."/>
            <person name="Cabau C."/>
            <person name="Gaspin C."/>
            <person name="Thorgaard G.H."/>
            <person name="Boussaha M."/>
            <person name="Quillet E."/>
            <person name="Guyomard R."/>
            <person name="Galiana D."/>
            <person name="Bobe J."/>
            <person name="Volff J.N."/>
            <person name="Genet C."/>
            <person name="Wincker P."/>
            <person name="Jaillon O."/>
            <person name="Roest Crollius H."/>
            <person name="Guiguen Y."/>
        </authorList>
    </citation>
    <scope>NUCLEOTIDE SEQUENCE [LARGE SCALE GENOMIC DNA]</scope>
</reference>
<sequence>MLANGKLERVKSQRRLSYRGPEKGSHAFQLTMIQVSGSGDNMVECQLETHSNKMVTFKFDTEGDAPEDIADYMVEEDFVRESEKETFVEELRSIVKRTQEILLTHQQVWFENIGCIPNDTVFPT</sequence>
<name>A0A060YHX7_ONCMY</name>
<dbReference type="AlphaFoldDB" id="A0A060YHX7"/>
<organism evidence="2 3">
    <name type="scientific">Oncorhynchus mykiss</name>
    <name type="common">Rainbow trout</name>
    <name type="synonym">Salmo gairdneri</name>
    <dbReference type="NCBI Taxonomy" id="8022"/>
    <lineage>
        <taxon>Eukaryota</taxon>
        <taxon>Metazoa</taxon>
        <taxon>Chordata</taxon>
        <taxon>Craniata</taxon>
        <taxon>Vertebrata</taxon>
        <taxon>Euteleostomi</taxon>
        <taxon>Actinopterygii</taxon>
        <taxon>Neopterygii</taxon>
        <taxon>Teleostei</taxon>
        <taxon>Protacanthopterygii</taxon>
        <taxon>Salmoniformes</taxon>
        <taxon>Salmonidae</taxon>
        <taxon>Salmoninae</taxon>
        <taxon>Oncorhynchus</taxon>
    </lineage>
</organism>
<reference evidence="2" key="2">
    <citation type="submission" date="2014-03" db="EMBL/GenBank/DDBJ databases">
        <authorList>
            <person name="Genoscope - CEA"/>
        </authorList>
    </citation>
    <scope>NUCLEOTIDE SEQUENCE</scope>
</reference>
<evidence type="ECO:0000313" key="2">
    <source>
        <dbReference type="EMBL" id="CDQ89054.1"/>
    </source>
</evidence>
<dbReference type="FunFam" id="3.10.20.90:FF:000166">
    <property type="entry name" value="serine/threonine-protein kinase WNK3 isoform X1"/>
    <property type="match status" value="1"/>
</dbReference>
<gene>
    <name evidence="2" type="ORF">GSONMT00029330001</name>
</gene>
<dbReference type="InterPro" id="IPR050588">
    <property type="entry name" value="WNK_Ser-Thr_kinase"/>
</dbReference>
<evidence type="ECO:0000313" key="3">
    <source>
        <dbReference type="Proteomes" id="UP000193380"/>
    </source>
</evidence>
<dbReference type="PANTHER" id="PTHR13902">
    <property type="entry name" value="SERINE/THREONINE-PROTEIN KINASE WNK WITH NO LYSINE -RELATED"/>
    <property type="match status" value="1"/>
</dbReference>
<dbReference type="Proteomes" id="UP000193380">
    <property type="component" value="Unassembled WGS sequence"/>
</dbReference>
<dbReference type="PaxDb" id="8022-A0A060YHX7"/>
<dbReference type="STRING" id="8022.A0A060YHX7"/>
<protein>
    <recommendedName>
        <fullName evidence="1">Serine/threonine-protein kinase WNK CCTL2 domain-containing protein</fullName>
    </recommendedName>
</protein>
<evidence type="ECO:0000259" key="1">
    <source>
        <dbReference type="Pfam" id="PF24889"/>
    </source>
</evidence>